<feature type="coiled-coil region" evidence="1">
    <location>
        <begin position="60"/>
        <end position="90"/>
    </location>
</feature>
<sequence>MSNRSKRDTKTIDYKKFNTSGLADTGEQRLKIEKSTEVTELEATAAEVNKHDVLQLLEDDDIDEDELSSMKEEIKNLKKQEEKLRKQQDFHET</sequence>
<protein>
    <submittedName>
        <fullName evidence="2">Uncharacterized protein</fullName>
    </submittedName>
</protein>
<keyword evidence="1" id="KW-0175">Coiled coil</keyword>
<proteinExistence type="predicted"/>
<dbReference type="AlphaFoldDB" id="A0A9D4HQ90"/>
<dbReference type="Proteomes" id="UP000828390">
    <property type="component" value="Unassembled WGS sequence"/>
</dbReference>
<dbReference type="EMBL" id="JAIWYP010000012">
    <property type="protein sequence ID" value="KAH3729012.1"/>
    <property type="molecule type" value="Genomic_DNA"/>
</dbReference>
<evidence type="ECO:0000313" key="3">
    <source>
        <dbReference type="Proteomes" id="UP000828390"/>
    </source>
</evidence>
<accession>A0A9D4HQ90</accession>
<evidence type="ECO:0000256" key="1">
    <source>
        <dbReference type="SAM" id="Coils"/>
    </source>
</evidence>
<organism evidence="2 3">
    <name type="scientific">Dreissena polymorpha</name>
    <name type="common">Zebra mussel</name>
    <name type="synonym">Mytilus polymorpha</name>
    <dbReference type="NCBI Taxonomy" id="45954"/>
    <lineage>
        <taxon>Eukaryota</taxon>
        <taxon>Metazoa</taxon>
        <taxon>Spiralia</taxon>
        <taxon>Lophotrochozoa</taxon>
        <taxon>Mollusca</taxon>
        <taxon>Bivalvia</taxon>
        <taxon>Autobranchia</taxon>
        <taxon>Heteroconchia</taxon>
        <taxon>Euheterodonta</taxon>
        <taxon>Imparidentia</taxon>
        <taxon>Neoheterodontei</taxon>
        <taxon>Myida</taxon>
        <taxon>Dreissenoidea</taxon>
        <taxon>Dreissenidae</taxon>
        <taxon>Dreissena</taxon>
    </lineage>
</organism>
<evidence type="ECO:0000313" key="2">
    <source>
        <dbReference type="EMBL" id="KAH3729012.1"/>
    </source>
</evidence>
<reference evidence="2" key="1">
    <citation type="journal article" date="2019" name="bioRxiv">
        <title>The Genome of the Zebra Mussel, Dreissena polymorpha: A Resource for Invasive Species Research.</title>
        <authorList>
            <person name="McCartney M.A."/>
            <person name="Auch B."/>
            <person name="Kono T."/>
            <person name="Mallez S."/>
            <person name="Zhang Y."/>
            <person name="Obille A."/>
            <person name="Becker A."/>
            <person name="Abrahante J.E."/>
            <person name="Garbe J."/>
            <person name="Badalamenti J.P."/>
            <person name="Herman A."/>
            <person name="Mangelson H."/>
            <person name="Liachko I."/>
            <person name="Sullivan S."/>
            <person name="Sone E.D."/>
            <person name="Koren S."/>
            <person name="Silverstein K.A.T."/>
            <person name="Beckman K.B."/>
            <person name="Gohl D.M."/>
        </authorList>
    </citation>
    <scope>NUCLEOTIDE SEQUENCE</scope>
    <source>
        <strain evidence="2">Duluth1</strain>
        <tissue evidence="2">Whole animal</tissue>
    </source>
</reference>
<keyword evidence="3" id="KW-1185">Reference proteome</keyword>
<reference evidence="2" key="2">
    <citation type="submission" date="2020-11" db="EMBL/GenBank/DDBJ databases">
        <authorList>
            <person name="McCartney M.A."/>
            <person name="Auch B."/>
            <person name="Kono T."/>
            <person name="Mallez S."/>
            <person name="Becker A."/>
            <person name="Gohl D.M."/>
            <person name="Silverstein K.A.T."/>
            <person name="Koren S."/>
            <person name="Bechman K.B."/>
            <person name="Herman A."/>
            <person name="Abrahante J.E."/>
            <person name="Garbe J."/>
        </authorList>
    </citation>
    <scope>NUCLEOTIDE SEQUENCE</scope>
    <source>
        <strain evidence="2">Duluth1</strain>
        <tissue evidence="2">Whole animal</tissue>
    </source>
</reference>
<comment type="caution">
    <text evidence="2">The sequence shown here is derived from an EMBL/GenBank/DDBJ whole genome shotgun (WGS) entry which is preliminary data.</text>
</comment>
<name>A0A9D4HQ90_DREPO</name>
<gene>
    <name evidence="2" type="ORF">DPMN_054975</name>
</gene>